<dbReference type="Gene3D" id="3.20.20.80">
    <property type="entry name" value="Glycosidases"/>
    <property type="match status" value="1"/>
</dbReference>
<dbReference type="Gene3D" id="3.40.50.880">
    <property type="match status" value="1"/>
</dbReference>
<dbReference type="GO" id="GO:0005975">
    <property type="term" value="P:carbohydrate metabolic process"/>
    <property type="evidence" value="ECO:0007669"/>
    <property type="project" value="InterPro"/>
</dbReference>
<feature type="domain" description="Beta-galactosidase trimerisation" evidence="1">
    <location>
        <begin position="379"/>
        <end position="435"/>
    </location>
</feature>
<dbReference type="AlphaFoldDB" id="A0AAE3E211"/>
<dbReference type="SUPFAM" id="SSF51445">
    <property type="entry name" value="(Trans)glycosidases"/>
    <property type="match status" value="1"/>
</dbReference>
<dbReference type="GO" id="GO:0004565">
    <property type="term" value="F:beta-galactosidase activity"/>
    <property type="evidence" value="ECO:0007669"/>
    <property type="project" value="InterPro"/>
</dbReference>
<organism evidence="2 3">
    <name type="scientific">Hominilimicola fabiformis</name>
    <dbReference type="NCBI Taxonomy" id="2885356"/>
    <lineage>
        <taxon>Bacteria</taxon>
        <taxon>Bacillati</taxon>
        <taxon>Bacillota</taxon>
        <taxon>Clostridia</taxon>
        <taxon>Eubacteriales</taxon>
        <taxon>Oscillospiraceae</taxon>
        <taxon>Hominilimicola</taxon>
    </lineage>
</organism>
<dbReference type="Pfam" id="PF08532">
    <property type="entry name" value="Glyco_hydro_42M"/>
    <property type="match status" value="1"/>
</dbReference>
<proteinExistence type="predicted"/>
<keyword evidence="3" id="KW-1185">Reference proteome</keyword>
<dbReference type="Pfam" id="PF14871">
    <property type="entry name" value="GHL6"/>
    <property type="match status" value="1"/>
</dbReference>
<accession>A0AAE3E211</accession>
<dbReference type="InterPro" id="IPR013738">
    <property type="entry name" value="Beta_galactosidase_Trimer"/>
</dbReference>
<dbReference type="SUPFAM" id="SSF52317">
    <property type="entry name" value="Class I glutamine amidotransferase-like"/>
    <property type="match status" value="1"/>
</dbReference>
<sequence>MRFRQVHLDFHTSEHIEDIGKKFNKKQFQTALKKGHINSITLFSKCHHGWAYHPSKANEIHPHLDFDLLGAQIQAAHEIGVKTPIYLSAGLDEKMAHRHPEWLVRNLDESTTWAKDFTEPGYHKMCMSSPYLDYLVKQIEEVCNNYDADGIFLDIAGVQPCYCQNCIAKREELGLNPYDENDVLKHAEMVYKRYAEKTRAAVDKYKPNLSLFHNGGHIRQGRRDLVNYNTHLELESLPTGGWGYDHFPFSARYCQGLGVDYLGMTGKFHGSWGEFGGFKHPNALRFEVALAAANGAKCSVGDQLSPSGEMDMVTYDLIGSAYSELEEKEEWLDNVESVADIAIISPEAYVGDLSTGQMTKVDDSGSGVCRIMLEGKYLFDVIDFESDLSKYKVIILPDVIRADIDFAKRLREFCDCGGKVLATGKSALYENSNEFCLNLGAERIKENPYKPDYFRPLEKIKGMGDTGYIMYGNGEKIRCIGNELGIRENPYFNRTRAHFCSHQHTPNSCEYGGAGMTEGKDGIYIAWNIFADYAQSGELHLKQMAIFALDRLLDSAKTLKTNLPAQGIVTLMKQNDRLICHLLYASPVKRGNGIEVIEDILPIYNVELAIKTDKKINKVYLAPQKEDIDFTYDDGYISVKLDKIECHQMVVFE</sequence>
<gene>
    <name evidence="2" type="ORF">LKE05_13525</name>
</gene>
<dbReference type="CDD" id="cd03143">
    <property type="entry name" value="A4_beta-galactosidase_middle_domain"/>
    <property type="match status" value="1"/>
</dbReference>
<dbReference type="InterPro" id="IPR028212">
    <property type="entry name" value="GHL6"/>
</dbReference>
<evidence type="ECO:0000313" key="2">
    <source>
        <dbReference type="EMBL" id="MCC2211800.1"/>
    </source>
</evidence>
<dbReference type="Proteomes" id="UP001198242">
    <property type="component" value="Unassembled WGS sequence"/>
</dbReference>
<reference evidence="2 3" key="1">
    <citation type="submission" date="2021-10" db="EMBL/GenBank/DDBJ databases">
        <title>Anaerobic single-cell dispensing facilitates the cultivation of human gut bacteria.</title>
        <authorList>
            <person name="Afrizal A."/>
        </authorList>
    </citation>
    <scope>NUCLEOTIDE SEQUENCE [LARGE SCALE GENOMIC DNA]</scope>
    <source>
        <strain evidence="2 3">CLA-AA-H232</strain>
    </source>
</reference>
<evidence type="ECO:0000259" key="1">
    <source>
        <dbReference type="Pfam" id="PF08532"/>
    </source>
</evidence>
<dbReference type="RefSeq" id="WP_308457185.1">
    <property type="nucleotide sequence ID" value="NZ_JAJEQM010000027.1"/>
</dbReference>
<dbReference type="InterPro" id="IPR029062">
    <property type="entry name" value="Class_I_gatase-like"/>
</dbReference>
<name>A0AAE3E211_9FIRM</name>
<dbReference type="EMBL" id="JAJEQM010000027">
    <property type="protein sequence ID" value="MCC2211800.1"/>
    <property type="molecule type" value="Genomic_DNA"/>
</dbReference>
<comment type="caution">
    <text evidence="2">The sequence shown here is derived from an EMBL/GenBank/DDBJ whole genome shotgun (WGS) entry which is preliminary data.</text>
</comment>
<protein>
    <submittedName>
        <fullName evidence="2">Beta-galactosidase trimerization domain-containing protein</fullName>
    </submittedName>
</protein>
<evidence type="ECO:0000313" key="3">
    <source>
        <dbReference type="Proteomes" id="UP001198242"/>
    </source>
</evidence>
<dbReference type="InterPro" id="IPR017853">
    <property type="entry name" value="GH"/>
</dbReference>